<feature type="chain" id="PRO_5002522340" evidence="6">
    <location>
        <begin position="22"/>
        <end position="573"/>
    </location>
</feature>
<evidence type="ECO:0000256" key="1">
    <source>
        <dbReference type="ARBA" id="ARBA00004389"/>
    </source>
</evidence>
<dbReference type="GO" id="GO:0005789">
    <property type="term" value="C:endoplasmic reticulum membrane"/>
    <property type="evidence" value="ECO:0007669"/>
    <property type="project" value="UniProtKB-SubCell"/>
</dbReference>
<comment type="subcellular location">
    <subcellularLocation>
        <location evidence="1">Endoplasmic reticulum membrane</location>
        <topology evidence="1">Single-pass membrane protein</topology>
    </subcellularLocation>
</comment>
<keyword evidence="6" id="KW-0732">Signal</keyword>
<evidence type="ECO:0000256" key="3">
    <source>
        <dbReference type="ARBA" id="ARBA00022989"/>
    </source>
</evidence>
<reference evidence="8" key="1">
    <citation type="submission" date="2014-08" db="EMBL/GenBank/DDBJ databases">
        <authorList>
            <person name="Sharma Rahul"/>
            <person name="Thines Marco"/>
        </authorList>
    </citation>
    <scope>NUCLEOTIDE SEQUENCE</scope>
</reference>
<evidence type="ECO:0000256" key="6">
    <source>
        <dbReference type="SAM" id="SignalP"/>
    </source>
</evidence>
<dbReference type="Gene3D" id="3.40.30.10">
    <property type="entry name" value="Glutaredoxin"/>
    <property type="match status" value="3"/>
</dbReference>
<dbReference type="PROSITE" id="PS51352">
    <property type="entry name" value="THIOREDOXIN_2"/>
    <property type="match status" value="2"/>
</dbReference>
<evidence type="ECO:0000256" key="4">
    <source>
        <dbReference type="ARBA" id="ARBA00023136"/>
    </source>
</evidence>
<keyword evidence="3" id="KW-1133">Transmembrane helix</keyword>
<evidence type="ECO:0000256" key="2">
    <source>
        <dbReference type="ARBA" id="ARBA00022692"/>
    </source>
</evidence>
<accession>A0A0F7SKF4</accession>
<dbReference type="PANTHER" id="PTHR46426">
    <property type="entry name" value="PROTEIN DISULFIDE-ISOMERASE TMX3"/>
    <property type="match status" value="1"/>
</dbReference>
<dbReference type="EMBL" id="LN483345">
    <property type="protein sequence ID" value="CDZ98780.1"/>
    <property type="molecule type" value="Genomic_DNA"/>
</dbReference>
<dbReference type="AlphaFoldDB" id="A0A0F7SKF4"/>
<dbReference type="InterPro" id="IPR017937">
    <property type="entry name" value="Thioredoxin_CS"/>
</dbReference>
<dbReference type="SUPFAM" id="SSF52833">
    <property type="entry name" value="Thioredoxin-like"/>
    <property type="match status" value="2"/>
</dbReference>
<protein>
    <submittedName>
        <fullName evidence="8">Thioredoxin/protein disulfide isomerase</fullName>
    </submittedName>
</protein>
<keyword evidence="4" id="KW-0472">Membrane</keyword>
<feature type="domain" description="Thioredoxin" evidence="7">
    <location>
        <begin position="138"/>
        <end position="259"/>
    </location>
</feature>
<name>A0A0F7SKF4_PHARH</name>
<feature type="domain" description="Thioredoxin" evidence="7">
    <location>
        <begin position="9"/>
        <end position="131"/>
    </location>
</feature>
<dbReference type="InterPro" id="IPR036249">
    <property type="entry name" value="Thioredoxin-like_sf"/>
</dbReference>
<dbReference type="Pfam" id="PF13848">
    <property type="entry name" value="Thioredoxin_6"/>
    <property type="match status" value="1"/>
</dbReference>
<dbReference type="PANTHER" id="PTHR46426:SF1">
    <property type="entry name" value="PROTEIN DISULFIDE-ISOMERASE TMX3"/>
    <property type="match status" value="1"/>
</dbReference>
<dbReference type="InterPro" id="IPR052250">
    <property type="entry name" value="PDI_TMX3"/>
</dbReference>
<feature type="signal peptide" evidence="6">
    <location>
        <begin position="1"/>
        <end position="21"/>
    </location>
</feature>
<comment type="function">
    <text evidence="5">Probable disulfide isomerase, which participates in the folding of proteins containing disulfide bonds. May act as a dithiol oxidase. Acts as a regulator of endoplasmic reticulum-mitochondria contact sites via its ability to regulate redox signals.</text>
</comment>
<dbReference type="PROSITE" id="PS00194">
    <property type="entry name" value="THIOREDOXIN_1"/>
    <property type="match status" value="1"/>
</dbReference>
<dbReference type="GO" id="GO:0016853">
    <property type="term" value="F:isomerase activity"/>
    <property type="evidence" value="ECO:0007669"/>
    <property type="project" value="UniProtKB-KW"/>
</dbReference>
<dbReference type="Pfam" id="PF00085">
    <property type="entry name" value="Thioredoxin"/>
    <property type="match status" value="2"/>
</dbReference>
<sequence length="573" mass="64624">MIFTLPLLALLAPLIPSFSQAAELRQLQSDNFKQVTSQGQWLVEHYSPQCGHCRAFAPTWEKLVEAKQYLEGVAGFHMAQVNCLAQGDLCDENGIKGYPTITLFQDGQMVENYQQPRGFDELSTYIQNSATKYSKRRPLAQAGIPPPELPSASGSTEVVSISSKDELDRIKSQGGFVKFFAPWCGHCKKLAPTWKKLAEEIGPSITIAEVNCDERKALCSAEGVMGYPQLYLYAKGQKYEHNGGRTLDAMSKFAKKALEAGELEYINVDRIESITKKEEVFFIFLHTYSASRKILESVMSASKALLGEAVIYQSRDLELFSYTGAQPSSGPVLLCFKDHDSTTPIATFSFAETTDESAEQDVSAFLRLHKLPIVVKVDSHNFKEVMRSDQGSAVVLAGLRTKGRKDGELETEIEQFTRVARAWRKGGRRFEQGVIFAWMDGDKWENWLKSNYGMKRSKMPEVRVTNPPKFEYYDVTLEIEPIEFNGESIFSTLEGFHQNTLRPRTVEPLSHRLFRASAIKTEGWKTWAMENMAKFIMICVGLSIAGIWLARKLILWDFPSDHANHLKLSNRLD</sequence>
<organism evidence="8">
    <name type="scientific">Phaffia rhodozyma</name>
    <name type="common">Yeast</name>
    <name type="synonym">Xanthophyllomyces dendrorhous</name>
    <dbReference type="NCBI Taxonomy" id="264483"/>
    <lineage>
        <taxon>Eukaryota</taxon>
        <taxon>Fungi</taxon>
        <taxon>Dikarya</taxon>
        <taxon>Basidiomycota</taxon>
        <taxon>Agaricomycotina</taxon>
        <taxon>Tremellomycetes</taxon>
        <taxon>Cystofilobasidiales</taxon>
        <taxon>Mrakiaceae</taxon>
        <taxon>Phaffia</taxon>
    </lineage>
</organism>
<keyword evidence="2" id="KW-0812">Transmembrane</keyword>
<evidence type="ECO:0000313" key="8">
    <source>
        <dbReference type="EMBL" id="CDZ98780.1"/>
    </source>
</evidence>
<dbReference type="CDD" id="cd02961">
    <property type="entry name" value="PDI_a_family"/>
    <property type="match status" value="2"/>
</dbReference>
<keyword evidence="8" id="KW-0413">Isomerase</keyword>
<dbReference type="InterPro" id="IPR013766">
    <property type="entry name" value="Thioredoxin_domain"/>
</dbReference>
<evidence type="ECO:0000259" key="7">
    <source>
        <dbReference type="PROSITE" id="PS51352"/>
    </source>
</evidence>
<evidence type="ECO:0000256" key="5">
    <source>
        <dbReference type="ARBA" id="ARBA00045246"/>
    </source>
</evidence>
<proteinExistence type="predicted"/>